<evidence type="ECO:0000256" key="4">
    <source>
        <dbReference type="ARBA" id="ARBA00022982"/>
    </source>
</evidence>
<dbReference type="RefSeq" id="WP_377383996.1">
    <property type="nucleotide sequence ID" value="NZ_JBHSAN010000001.1"/>
</dbReference>
<keyword evidence="4" id="KW-0249">Electron transport</keyword>
<keyword evidence="5" id="KW-0408">Iron</keyword>
<evidence type="ECO:0000256" key="1">
    <source>
        <dbReference type="ARBA" id="ARBA00001927"/>
    </source>
</evidence>
<evidence type="ECO:0000259" key="8">
    <source>
        <dbReference type="PROSITE" id="PS51379"/>
    </source>
</evidence>
<dbReference type="Gene3D" id="3.30.70.20">
    <property type="match status" value="1"/>
</dbReference>
<name>A0ABW5W361_9PSEU</name>
<dbReference type="Pfam" id="PF13459">
    <property type="entry name" value="Fer4_15"/>
    <property type="match status" value="1"/>
</dbReference>
<keyword evidence="2" id="KW-0813">Transport</keyword>
<dbReference type="PANTHER" id="PTHR36923">
    <property type="entry name" value="FERREDOXIN"/>
    <property type="match status" value="1"/>
</dbReference>
<accession>A0ABW5W361</accession>
<evidence type="ECO:0000313" key="10">
    <source>
        <dbReference type="Proteomes" id="UP001597478"/>
    </source>
</evidence>
<evidence type="ECO:0000256" key="3">
    <source>
        <dbReference type="ARBA" id="ARBA00022723"/>
    </source>
</evidence>
<dbReference type="InterPro" id="IPR051269">
    <property type="entry name" value="Fe-S_cluster_ET"/>
</dbReference>
<proteinExistence type="predicted"/>
<evidence type="ECO:0000313" key="9">
    <source>
        <dbReference type="EMBL" id="MFD2798384.1"/>
    </source>
</evidence>
<comment type="caution">
    <text evidence="9">The sequence shown here is derived from an EMBL/GenBank/DDBJ whole genome shotgun (WGS) entry which is preliminary data.</text>
</comment>
<feature type="domain" description="4Fe-4S ferredoxin-type" evidence="8">
    <location>
        <begin position="3"/>
        <end position="31"/>
    </location>
</feature>
<comment type="cofactor">
    <cofactor evidence="1">
        <name>[3Fe-4S] cluster</name>
        <dbReference type="ChEBI" id="CHEBI:21137"/>
    </cofactor>
</comment>
<keyword evidence="3" id="KW-0479">Metal-binding</keyword>
<reference evidence="10" key="1">
    <citation type="journal article" date="2019" name="Int. J. Syst. Evol. Microbiol.">
        <title>The Global Catalogue of Microorganisms (GCM) 10K type strain sequencing project: providing services to taxonomists for standard genome sequencing and annotation.</title>
        <authorList>
            <consortium name="The Broad Institute Genomics Platform"/>
            <consortium name="The Broad Institute Genome Sequencing Center for Infectious Disease"/>
            <person name="Wu L."/>
            <person name="Ma J."/>
        </authorList>
    </citation>
    <scope>NUCLEOTIDE SEQUENCE [LARGE SCALE GENOMIC DNA]</scope>
    <source>
        <strain evidence="10">IBRC-M 10906</strain>
    </source>
</reference>
<organism evidence="9 10">
    <name type="scientific">Prauserella oleivorans</name>
    <dbReference type="NCBI Taxonomy" id="1478153"/>
    <lineage>
        <taxon>Bacteria</taxon>
        <taxon>Bacillati</taxon>
        <taxon>Actinomycetota</taxon>
        <taxon>Actinomycetes</taxon>
        <taxon>Pseudonocardiales</taxon>
        <taxon>Pseudonocardiaceae</taxon>
        <taxon>Prauserella</taxon>
    </lineage>
</organism>
<gene>
    <name evidence="9" type="ORF">ACFS2C_03135</name>
</gene>
<evidence type="ECO:0000256" key="7">
    <source>
        <dbReference type="ARBA" id="ARBA00023291"/>
    </source>
</evidence>
<evidence type="ECO:0000256" key="6">
    <source>
        <dbReference type="ARBA" id="ARBA00023014"/>
    </source>
</evidence>
<sequence>MTVHVSIDRDLCIGSGNCVHLSHGAIELDDYDVAEVRDVGAATIEQLRMAQRSCPTAAIGLDES</sequence>
<dbReference type="PROSITE" id="PS51379">
    <property type="entry name" value="4FE4S_FER_2"/>
    <property type="match status" value="1"/>
</dbReference>
<dbReference type="Proteomes" id="UP001597478">
    <property type="component" value="Unassembled WGS sequence"/>
</dbReference>
<protein>
    <submittedName>
        <fullName evidence="9">Ferredoxin</fullName>
    </submittedName>
</protein>
<dbReference type="EMBL" id="JBHUOF010000003">
    <property type="protein sequence ID" value="MFD2798384.1"/>
    <property type="molecule type" value="Genomic_DNA"/>
</dbReference>
<dbReference type="PANTHER" id="PTHR36923:SF3">
    <property type="entry name" value="FERREDOXIN"/>
    <property type="match status" value="1"/>
</dbReference>
<evidence type="ECO:0000256" key="5">
    <source>
        <dbReference type="ARBA" id="ARBA00023004"/>
    </source>
</evidence>
<keyword evidence="10" id="KW-1185">Reference proteome</keyword>
<keyword evidence="6" id="KW-0411">Iron-sulfur</keyword>
<dbReference type="SUPFAM" id="SSF54862">
    <property type="entry name" value="4Fe-4S ferredoxins"/>
    <property type="match status" value="1"/>
</dbReference>
<keyword evidence="7" id="KW-0003">3Fe-4S</keyword>
<evidence type="ECO:0000256" key="2">
    <source>
        <dbReference type="ARBA" id="ARBA00022448"/>
    </source>
</evidence>
<dbReference type="InterPro" id="IPR017896">
    <property type="entry name" value="4Fe4S_Fe-S-bd"/>
</dbReference>